<proteinExistence type="predicted"/>
<reference evidence="2 3" key="1">
    <citation type="submission" date="2016-06" db="EMBL/GenBank/DDBJ databases">
        <authorList>
            <consortium name="Pathogen Informatics"/>
        </authorList>
    </citation>
    <scope>NUCLEOTIDE SEQUENCE [LARGE SCALE GENOMIC DNA]</scope>
</reference>
<evidence type="ECO:0000313" key="3">
    <source>
        <dbReference type="Proteomes" id="UP000219813"/>
    </source>
</evidence>
<protein>
    <submittedName>
        <fullName evidence="2">Uncharacterized protein</fullName>
    </submittedName>
</protein>
<dbReference type="RefSeq" id="XP_028860649.1">
    <property type="nucleotide sequence ID" value="XM_029003906.1"/>
</dbReference>
<dbReference type="KEGG" id="pmal:PMUG01_07017800"/>
<gene>
    <name evidence="2" type="primary">PmUG01_07017800</name>
    <name evidence="2" type="ORF">PMUG01_07017800</name>
</gene>
<feature type="transmembrane region" description="Helical" evidence="1">
    <location>
        <begin position="6"/>
        <end position="29"/>
    </location>
</feature>
<accession>A0A1D3JM15</accession>
<name>A0A1D3JM15_PLAMA</name>
<sequence>MRLPALLYHLCIYITMNVNLFLVFVIFFLRNAAKKIENTKLLFSGRKKVSFQNNIQRKQNGGRNNHFFIKRKKRGESNNRRNTWPFGSIMSVKNSSSPKLNEGVKSVKENIILFFKRDKNIIERLKVLNEKESIWFMTGYAKNVFSHHSFYNIVGFEEIKEISPNKLSLTNKINFNDLLSKKINHKDSIKNDSYSIVNAYKVKKYVIFFKNENKNNDVVSNNNGKNDSTKDFILFTYMYFIFYIYDKEGKTFYIYANNLNKDHIIYEINELNSENLFNFFDSKICNKKDLKNISVISLIRKNNTLKNIVENISTNELLNVNNYTNKFNSYLKKLFHMCNNSDILLENKINVKQRQPCITLIYGNKNFMLKGKTYFEYLKNFFLKNEEDKNLFENIFLNNKGYKFYIQNDLNDNSSYILKCTKITKKKFDQLHKSITNFDNKNCTTKDPFFTYSKILFDIYKNKSDNEKKKKGHSCGENYCERSIYINIGANDYMVDNNLPILKKADETLLFSVTKHFLNYLVSCIHM</sequence>
<keyword evidence="1" id="KW-1133">Transmembrane helix</keyword>
<evidence type="ECO:0000313" key="2">
    <source>
        <dbReference type="EMBL" id="SBT87717.1"/>
    </source>
</evidence>
<dbReference type="OrthoDB" id="376638at2759"/>
<keyword evidence="1" id="KW-0812">Transmembrane</keyword>
<keyword evidence="3" id="KW-1185">Reference proteome</keyword>
<dbReference type="GeneID" id="39867742"/>
<dbReference type="Proteomes" id="UP000219813">
    <property type="component" value="Chromosome 7"/>
</dbReference>
<dbReference type="AlphaFoldDB" id="A0A1D3JM15"/>
<evidence type="ECO:0000256" key="1">
    <source>
        <dbReference type="SAM" id="Phobius"/>
    </source>
</evidence>
<keyword evidence="1" id="KW-0472">Membrane</keyword>
<dbReference type="OMA" id="YVLRCTK"/>
<organism evidence="2 3">
    <name type="scientific">Plasmodium malariae</name>
    <dbReference type="NCBI Taxonomy" id="5858"/>
    <lineage>
        <taxon>Eukaryota</taxon>
        <taxon>Sar</taxon>
        <taxon>Alveolata</taxon>
        <taxon>Apicomplexa</taxon>
        <taxon>Aconoidasida</taxon>
        <taxon>Haemosporida</taxon>
        <taxon>Plasmodiidae</taxon>
        <taxon>Plasmodium</taxon>
        <taxon>Plasmodium (Plasmodium)</taxon>
    </lineage>
</organism>
<dbReference type="EMBL" id="LT594628">
    <property type="protein sequence ID" value="SBT87717.1"/>
    <property type="molecule type" value="Genomic_DNA"/>
</dbReference>
<dbReference type="VEuPathDB" id="PlasmoDB:PmUG01_07017800"/>